<reference evidence="1 2" key="1">
    <citation type="journal article" date="2016" name="Nat. Commun.">
        <title>Thousands of microbial genomes shed light on interconnected biogeochemical processes in an aquifer system.</title>
        <authorList>
            <person name="Anantharaman K."/>
            <person name="Brown C.T."/>
            <person name="Hug L.A."/>
            <person name="Sharon I."/>
            <person name="Castelle C.J."/>
            <person name="Probst A.J."/>
            <person name="Thomas B.C."/>
            <person name="Singh A."/>
            <person name="Wilkins M.J."/>
            <person name="Karaoz U."/>
            <person name="Brodie E.L."/>
            <person name="Williams K.H."/>
            <person name="Hubbard S.S."/>
            <person name="Banfield J.F."/>
        </authorList>
    </citation>
    <scope>NUCLEOTIDE SEQUENCE [LARGE SCALE GENOMIC DNA]</scope>
</reference>
<dbReference type="EMBL" id="MHMY01000005">
    <property type="protein sequence ID" value="OGZ35882.1"/>
    <property type="molecule type" value="Genomic_DNA"/>
</dbReference>
<organism evidence="1 2">
    <name type="scientific">Candidatus Portnoybacteria bacterium RIFCSPHIGHO2_01_FULL_40_12b</name>
    <dbReference type="NCBI Taxonomy" id="1801994"/>
    <lineage>
        <taxon>Bacteria</taxon>
        <taxon>Candidatus Portnoyibacteriota</taxon>
    </lineage>
</organism>
<dbReference type="Gene3D" id="3.10.450.620">
    <property type="entry name" value="JHP933, nucleotidyltransferase-like core domain"/>
    <property type="match status" value="1"/>
</dbReference>
<dbReference type="Pfam" id="PF08843">
    <property type="entry name" value="AbiEii"/>
    <property type="match status" value="1"/>
</dbReference>
<dbReference type="AlphaFoldDB" id="A0A1G2FDL0"/>
<evidence type="ECO:0000313" key="1">
    <source>
        <dbReference type="EMBL" id="OGZ35882.1"/>
    </source>
</evidence>
<evidence type="ECO:0008006" key="3">
    <source>
        <dbReference type="Google" id="ProtNLM"/>
    </source>
</evidence>
<evidence type="ECO:0000313" key="2">
    <source>
        <dbReference type="Proteomes" id="UP000176974"/>
    </source>
</evidence>
<comment type="caution">
    <text evidence="1">The sequence shown here is derived from an EMBL/GenBank/DDBJ whole genome shotgun (WGS) entry which is preliminary data.</text>
</comment>
<name>A0A1G2FDL0_9BACT</name>
<accession>A0A1G2FDL0</accession>
<dbReference type="Proteomes" id="UP000176974">
    <property type="component" value="Unassembled WGS sequence"/>
</dbReference>
<proteinExistence type="predicted"/>
<sequence length="222" mass="26417">MAELTFLQKRVLKELAKSPLKEKFYWTGGTALSVFYLHHRQSNDLDFFSDTSFSYDQIIGFIRHLKKTLKLDEIEEKKIHDRWEFFLHNQGKLRLEFVFYNHPKLKARKKQQGLLIDSLDDIAANKLMAFFDRNDPKDLFDLYHLITKAGYSLKKLIKLVEKKFGVKLQEISIFSEAYKSIDNLNELKPLLLTADPKERQKIIEAIRNYFREESNQELKRIL</sequence>
<dbReference type="InterPro" id="IPR014942">
    <property type="entry name" value="AbiEii"/>
</dbReference>
<protein>
    <recommendedName>
        <fullName evidence="3">Nucleotidyl transferase AbiEii/AbiGii toxin family protein</fullName>
    </recommendedName>
</protein>
<gene>
    <name evidence="1" type="ORF">A2815_00235</name>
</gene>